<evidence type="ECO:0000256" key="1">
    <source>
        <dbReference type="SAM" id="MobiDB-lite"/>
    </source>
</evidence>
<comment type="caution">
    <text evidence="2">The sequence shown here is derived from an EMBL/GenBank/DDBJ whole genome shotgun (WGS) entry which is preliminary data.</text>
</comment>
<dbReference type="AlphaFoldDB" id="A0ABD1Y022"/>
<gene>
    <name evidence="2" type="ORF">R1flu_000186</name>
</gene>
<evidence type="ECO:0000313" key="2">
    <source>
        <dbReference type="EMBL" id="KAL2619981.1"/>
    </source>
</evidence>
<organism evidence="2 3">
    <name type="scientific">Riccia fluitans</name>
    <dbReference type="NCBI Taxonomy" id="41844"/>
    <lineage>
        <taxon>Eukaryota</taxon>
        <taxon>Viridiplantae</taxon>
        <taxon>Streptophyta</taxon>
        <taxon>Embryophyta</taxon>
        <taxon>Marchantiophyta</taxon>
        <taxon>Marchantiopsida</taxon>
        <taxon>Marchantiidae</taxon>
        <taxon>Marchantiales</taxon>
        <taxon>Ricciaceae</taxon>
        <taxon>Riccia</taxon>
    </lineage>
</organism>
<sequence length="377" mass="42143">MFPGSVILHCAKEITAINHIANDKLESKDRQSCSREKDFLKMYELVRSEFEGEPSGQASPSPSETEVCSPSKEYPIVLRGDRADQVVVKSDPRSWMILGAPIVLRGDRVDQVVNKVGPRSWLVEDRRTHPHISFTSDATKQDEQLKKGQRSIGRGAKSVPMISSLCKRLGLRGLGLGLRTRPLNRKPESKSVITPSDSQVPCKIFRKKTDRGEVKRVGIACLPGSLFSLGSRSKAESVELACCPRGCLSQDLRSKGDERRAAEVRSKIQQQEEQVSDFISSGVQKRKVYVTKEREQNGSISAKHLHELVDSLFQQQISDIVTPGARPNRVKNNEDITGTTRNFITEPHFATSKVHKSRSARYREILKVEKSTNNEAK</sequence>
<keyword evidence="3" id="KW-1185">Reference proteome</keyword>
<dbReference type="Proteomes" id="UP001605036">
    <property type="component" value="Unassembled WGS sequence"/>
</dbReference>
<feature type="compositionally biased region" description="Polar residues" evidence="1">
    <location>
        <begin position="56"/>
        <end position="68"/>
    </location>
</feature>
<evidence type="ECO:0000313" key="3">
    <source>
        <dbReference type="Proteomes" id="UP001605036"/>
    </source>
</evidence>
<protein>
    <submittedName>
        <fullName evidence="2">Uncharacterized protein</fullName>
    </submittedName>
</protein>
<name>A0ABD1Y022_9MARC</name>
<reference evidence="2 3" key="1">
    <citation type="submission" date="2024-09" db="EMBL/GenBank/DDBJ databases">
        <title>Chromosome-scale assembly of Riccia fluitans.</title>
        <authorList>
            <person name="Paukszto L."/>
            <person name="Sawicki J."/>
            <person name="Karawczyk K."/>
            <person name="Piernik-Szablinska J."/>
            <person name="Szczecinska M."/>
            <person name="Mazdziarz M."/>
        </authorList>
    </citation>
    <scope>NUCLEOTIDE SEQUENCE [LARGE SCALE GENOMIC DNA]</scope>
    <source>
        <strain evidence="2">Rf_01</strain>
        <tissue evidence="2">Aerial parts of the thallus</tissue>
    </source>
</reference>
<proteinExistence type="predicted"/>
<feature type="region of interest" description="Disordered" evidence="1">
    <location>
        <begin position="50"/>
        <end position="69"/>
    </location>
</feature>
<accession>A0ABD1Y022</accession>
<feature type="region of interest" description="Disordered" evidence="1">
    <location>
        <begin position="132"/>
        <end position="154"/>
    </location>
</feature>
<dbReference type="EMBL" id="JBHFFA010000006">
    <property type="protein sequence ID" value="KAL2619981.1"/>
    <property type="molecule type" value="Genomic_DNA"/>
</dbReference>